<sequence>MSTEAVFIQVGALAEGFAPHSNTLERQLG</sequence>
<gene>
    <name evidence="1" type="primary">moaF_1</name>
    <name evidence="1" type="ORF">NCTC12961_00674</name>
</gene>
<evidence type="ECO:0000313" key="1">
    <source>
        <dbReference type="EMBL" id="SQI30968.1"/>
    </source>
</evidence>
<accession>A0A2X4U6V1</accession>
<proteinExistence type="predicted"/>
<dbReference type="EMBL" id="LS483469">
    <property type="protein sequence ID" value="SQI30968.1"/>
    <property type="molecule type" value="Genomic_DNA"/>
</dbReference>
<protein>
    <submittedName>
        <fullName evidence="1">Uncharacterized protein</fullName>
    </submittedName>
</protein>
<name>A0A2X4U6V1_SERPL</name>
<organism evidence="1 2">
    <name type="scientific">Serratia plymuthica</name>
    <dbReference type="NCBI Taxonomy" id="82996"/>
    <lineage>
        <taxon>Bacteria</taxon>
        <taxon>Pseudomonadati</taxon>
        <taxon>Pseudomonadota</taxon>
        <taxon>Gammaproteobacteria</taxon>
        <taxon>Enterobacterales</taxon>
        <taxon>Yersiniaceae</taxon>
        <taxon>Serratia</taxon>
    </lineage>
</organism>
<reference evidence="1 2" key="1">
    <citation type="submission" date="2018-06" db="EMBL/GenBank/DDBJ databases">
        <authorList>
            <consortium name="Pathogen Informatics"/>
            <person name="Doyle S."/>
        </authorList>
    </citation>
    <scope>NUCLEOTIDE SEQUENCE [LARGE SCALE GENOMIC DNA]</scope>
    <source>
        <strain evidence="1 2">NCTC12961</strain>
    </source>
</reference>
<dbReference type="Proteomes" id="UP000248897">
    <property type="component" value="Chromosome 1"/>
</dbReference>
<evidence type="ECO:0000313" key="2">
    <source>
        <dbReference type="Proteomes" id="UP000248897"/>
    </source>
</evidence>
<dbReference type="AlphaFoldDB" id="A0A2X4U6V1"/>